<dbReference type="GO" id="GO:0000976">
    <property type="term" value="F:transcription cis-regulatory region binding"/>
    <property type="evidence" value="ECO:0007669"/>
    <property type="project" value="TreeGrafter"/>
</dbReference>
<protein>
    <submittedName>
        <fullName evidence="6">TetR family transcriptional regulator</fullName>
    </submittedName>
</protein>
<accession>A0A1X0JME7</accession>
<name>A0A1X0JME7_MYCSC</name>
<evidence type="ECO:0000256" key="4">
    <source>
        <dbReference type="PROSITE-ProRule" id="PRU00335"/>
    </source>
</evidence>
<dbReference type="PANTHER" id="PTHR30055">
    <property type="entry name" value="HTH-TYPE TRANSCRIPTIONAL REGULATOR RUTR"/>
    <property type="match status" value="1"/>
</dbReference>
<dbReference type="AlphaFoldDB" id="A0A1X0JME7"/>
<dbReference type="OrthoDB" id="3472818at2"/>
<dbReference type="Proteomes" id="UP000192601">
    <property type="component" value="Unassembled WGS sequence"/>
</dbReference>
<dbReference type="GO" id="GO:0003700">
    <property type="term" value="F:DNA-binding transcription factor activity"/>
    <property type="evidence" value="ECO:0007669"/>
    <property type="project" value="TreeGrafter"/>
</dbReference>
<evidence type="ECO:0000313" key="7">
    <source>
        <dbReference type="Proteomes" id="UP000192601"/>
    </source>
</evidence>
<feature type="domain" description="HTH tetR-type" evidence="5">
    <location>
        <begin position="17"/>
        <end position="77"/>
    </location>
</feature>
<organism evidence="6 7">
    <name type="scientific">Mycobacterium scrofulaceum</name>
    <dbReference type="NCBI Taxonomy" id="1783"/>
    <lineage>
        <taxon>Bacteria</taxon>
        <taxon>Bacillati</taxon>
        <taxon>Actinomycetota</taxon>
        <taxon>Actinomycetes</taxon>
        <taxon>Mycobacteriales</taxon>
        <taxon>Mycobacteriaceae</taxon>
        <taxon>Mycobacterium</taxon>
    </lineage>
</organism>
<comment type="caution">
    <text evidence="6">The sequence shown here is derived from an EMBL/GenBank/DDBJ whole genome shotgun (WGS) entry which is preliminary data.</text>
</comment>
<dbReference type="InterPro" id="IPR050109">
    <property type="entry name" value="HTH-type_TetR-like_transc_reg"/>
</dbReference>
<evidence type="ECO:0000259" key="5">
    <source>
        <dbReference type="PROSITE" id="PS50977"/>
    </source>
</evidence>
<dbReference type="Pfam" id="PF00440">
    <property type="entry name" value="TetR_N"/>
    <property type="match status" value="1"/>
</dbReference>
<evidence type="ECO:0000256" key="1">
    <source>
        <dbReference type="ARBA" id="ARBA00023015"/>
    </source>
</evidence>
<proteinExistence type="predicted"/>
<dbReference type="PRINTS" id="PR00455">
    <property type="entry name" value="HTHTETR"/>
</dbReference>
<keyword evidence="2 4" id="KW-0238">DNA-binding</keyword>
<evidence type="ECO:0000256" key="2">
    <source>
        <dbReference type="ARBA" id="ARBA00023125"/>
    </source>
</evidence>
<feature type="DNA-binding region" description="H-T-H motif" evidence="4">
    <location>
        <begin position="40"/>
        <end position="59"/>
    </location>
</feature>
<dbReference type="GeneID" id="77303750"/>
<reference evidence="6 7" key="1">
    <citation type="submission" date="2017-02" db="EMBL/GenBank/DDBJ databases">
        <title>The new phylogeny of genus Mycobacterium.</title>
        <authorList>
            <person name="Tortoli E."/>
            <person name="Trovato A."/>
            <person name="Cirillo D.M."/>
        </authorList>
    </citation>
    <scope>NUCLEOTIDE SEQUENCE [LARGE SCALE GENOMIC DNA]</scope>
    <source>
        <strain evidence="6 7">DSM 43992</strain>
    </source>
</reference>
<sequence length="214" mass="23493">MTKKSLRWGTAPPTTRDVARDLLLDAAEACLEGKGLPGTTMEDIARQAGVSRATVYRYFPSRESVVSGVILRAAERYLDRMRRRIAVHRDLGTAILDFVEVTVRAAHREPTIGLLFGSDEELAGVGLAKGTSVALFELVAEFLRPVFAAHWDQLEPGVSVDDAAEWILRTVLSLLSVRGPRHRSPEGLDAFLRRFLLPALLTNTQPCVDATSAE</sequence>
<dbReference type="InterPro" id="IPR001647">
    <property type="entry name" value="HTH_TetR"/>
</dbReference>
<keyword evidence="3" id="KW-0804">Transcription</keyword>
<keyword evidence="1" id="KW-0805">Transcription regulation</keyword>
<dbReference type="SUPFAM" id="SSF46689">
    <property type="entry name" value="Homeodomain-like"/>
    <property type="match status" value="1"/>
</dbReference>
<evidence type="ECO:0000256" key="3">
    <source>
        <dbReference type="ARBA" id="ARBA00023163"/>
    </source>
</evidence>
<dbReference type="STRING" id="1783.BST44_28940"/>
<evidence type="ECO:0000313" key="6">
    <source>
        <dbReference type="EMBL" id="ORB64099.1"/>
    </source>
</evidence>
<dbReference type="Gene3D" id="1.10.357.10">
    <property type="entry name" value="Tetracycline Repressor, domain 2"/>
    <property type="match status" value="1"/>
</dbReference>
<dbReference type="PANTHER" id="PTHR30055:SF234">
    <property type="entry name" value="HTH-TYPE TRANSCRIPTIONAL REGULATOR BETI"/>
    <property type="match status" value="1"/>
</dbReference>
<dbReference type="EMBL" id="MVIJ01000118">
    <property type="protein sequence ID" value="ORB64099.1"/>
    <property type="molecule type" value="Genomic_DNA"/>
</dbReference>
<dbReference type="PROSITE" id="PS50977">
    <property type="entry name" value="HTH_TETR_2"/>
    <property type="match status" value="1"/>
</dbReference>
<dbReference type="RefSeq" id="WP_007168379.1">
    <property type="nucleotide sequence ID" value="NZ_MVIJ01000118.1"/>
</dbReference>
<keyword evidence="7" id="KW-1185">Reference proteome</keyword>
<gene>
    <name evidence="6" type="ORF">BST44_28940</name>
</gene>
<dbReference type="InterPro" id="IPR009057">
    <property type="entry name" value="Homeodomain-like_sf"/>
</dbReference>